<dbReference type="Proteomes" id="UP001430953">
    <property type="component" value="Unassembled WGS sequence"/>
</dbReference>
<gene>
    <name evidence="2" type="ORF">PUN28_005835</name>
</gene>
<proteinExistence type="predicted"/>
<protein>
    <submittedName>
        <fullName evidence="2">Uncharacterized protein</fullName>
    </submittedName>
</protein>
<keyword evidence="3" id="KW-1185">Reference proteome</keyword>
<keyword evidence="1" id="KW-0812">Transmembrane</keyword>
<keyword evidence="1" id="KW-1133">Transmembrane helix</keyword>
<name>A0AAW2G5R2_9HYME</name>
<sequence length="90" mass="11176">MSQCYWEVRKLRITQNDKQTNNIYLHRKRISLIAPLDILFRNIYHYVSFNDNREGCINRYNFSCCTEYRLTIVRLTLLFYFIFFLIYDSR</sequence>
<feature type="transmembrane region" description="Helical" evidence="1">
    <location>
        <begin position="68"/>
        <end position="87"/>
    </location>
</feature>
<evidence type="ECO:0000313" key="2">
    <source>
        <dbReference type="EMBL" id="KAL0123591.1"/>
    </source>
</evidence>
<accession>A0AAW2G5R2</accession>
<organism evidence="2 3">
    <name type="scientific">Cardiocondyla obscurior</name>
    <dbReference type="NCBI Taxonomy" id="286306"/>
    <lineage>
        <taxon>Eukaryota</taxon>
        <taxon>Metazoa</taxon>
        <taxon>Ecdysozoa</taxon>
        <taxon>Arthropoda</taxon>
        <taxon>Hexapoda</taxon>
        <taxon>Insecta</taxon>
        <taxon>Pterygota</taxon>
        <taxon>Neoptera</taxon>
        <taxon>Endopterygota</taxon>
        <taxon>Hymenoptera</taxon>
        <taxon>Apocrita</taxon>
        <taxon>Aculeata</taxon>
        <taxon>Formicoidea</taxon>
        <taxon>Formicidae</taxon>
        <taxon>Myrmicinae</taxon>
        <taxon>Cardiocondyla</taxon>
    </lineage>
</organism>
<dbReference type="EMBL" id="JADYXP020000005">
    <property type="protein sequence ID" value="KAL0123591.1"/>
    <property type="molecule type" value="Genomic_DNA"/>
</dbReference>
<reference evidence="2 3" key="1">
    <citation type="submission" date="2023-03" db="EMBL/GenBank/DDBJ databases">
        <title>High recombination rates correlate with genetic variation in Cardiocondyla obscurior ants.</title>
        <authorList>
            <person name="Errbii M."/>
        </authorList>
    </citation>
    <scope>NUCLEOTIDE SEQUENCE [LARGE SCALE GENOMIC DNA]</scope>
    <source>
        <strain evidence="2">Alpha-2009</strain>
        <tissue evidence="2">Whole body</tissue>
    </source>
</reference>
<evidence type="ECO:0000313" key="3">
    <source>
        <dbReference type="Proteomes" id="UP001430953"/>
    </source>
</evidence>
<comment type="caution">
    <text evidence="2">The sequence shown here is derived from an EMBL/GenBank/DDBJ whole genome shotgun (WGS) entry which is preliminary data.</text>
</comment>
<dbReference type="AlphaFoldDB" id="A0AAW2G5R2"/>
<keyword evidence="1" id="KW-0472">Membrane</keyword>
<evidence type="ECO:0000256" key="1">
    <source>
        <dbReference type="SAM" id="Phobius"/>
    </source>
</evidence>